<evidence type="ECO:0000256" key="2">
    <source>
        <dbReference type="SAM" id="Phobius"/>
    </source>
</evidence>
<dbReference type="Proteomes" id="UP000295468">
    <property type="component" value="Unassembled WGS sequence"/>
</dbReference>
<proteinExistence type="predicted"/>
<accession>A0A4R6TQ69</accession>
<keyword evidence="2" id="KW-0812">Transmembrane</keyword>
<evidence type="ECO:0000313" key="3">
    <source>
        <dbReference type="EMBL" id="TDQ31531.1"/>
    </source>
</evidence>
<feature type="transmembrane region" description="Helical" evidence="2">
    <location>
        <begin position="6"/>
        <end position="25"/>
    </location>
</feature>
<feature type="region of interest" description="Disordered" evidence="1">
    <location>
        <begin position="42"/>
        <end position="69"/>
    </location>
</feature>
<comment type="caution">
    <text evidence="3">The sequence shown here is derived from an EMBL/GenBank/DDBJ whole genome shotgun (WGS) entry which is preliminary data.</text>
</comment>
<gene>
    <name evidence="3" type="ORF">CLV82_2239</name>
</gene>
<reference evidence="3 4" key="1">
    <citation type="submission" date="2019-03" db="EMBL/GenBank/DDBJ databases">
        <title>Genomic Encyclopedia of Archaeal and Bacterial Type Strains, Phase II (KMG-II): from individual species to whole genera.</title>
        <authorList>
            <person name="Goeker M."/>
        </authorList>
    </citation>
    <scope>NUCLEOTIDE SEQUENCE [LARGE SCALE GENOMIC DNA]</scope>
    <source>
        <strain evidence="3 4">DSM 18435</strain>
    </source>
</reference>
<dbReference type="Pfam" id="PF16118">
    <property type="entry name" value="DUF4834"/>
    <property type="match status" value="1"/>
</dbReference>
<name>A0A4R6TQ69_9FLAO</name>
<keyword evidence="2" id="KW-1133">Transmembrane helix</keyword>
<dbReference type="OrthoDB" id="1123055at2"/>
<dbReference type="EMBL" id="SNYI01000002">
    <property type="protein sequence ID" value="TDQ31531.1"/>
    <property type="molecule type" value="Genomic_DNA"/>
</dbReference>
<keyword evidence="4" id="KW-1185">Reference proteome</keyword>
<dbReference type="AlphaFoldDB" id="A0A4R6TQ69"/>
<sequence length="86" mass="9969">MGFIKFIFIMILGYYLLKLIARLVAPSLFKYAARKTEEHFKQQFGQHGQPGNESQNIGEVTVDARGKKKDRGKEEIGEYIEFEEIE</sequence>
<dbReference type="RefSeq" id="WP_133644346.1">
    <property type="nucleotide sequence ID" value="NZ_SNYI01000002.1"/>
</dbReference>
<feature type="compositionally biased region" description="Polar residues" evidence="1">
    <location>
        <begin position="43"/>
        <end position="58"/>
    </location>
</feature>
<dbReference type="InterPro" id="IPR032272">
    <property type="entry name" value="DUF4834"/>
</dbReference>
<protein>
    <submittedName>
        <fullName evidence="3">Uncharacterized protein DUF4834</fullName>
    </submittedName>
</protein>
<evidence type="ECO:0000256" key="1">
    <source>
        <dbReference type="SAM" id="MobiDB-lite"/>
    </source>
</evidence>
<evidence type="ECO:0000313" key="4">
    <source>
        <dbReference type="Proteomes" id="UP000295468"/>
    </source>
</evidence>
<keyword evidence="2" id="KW-0472">Membrane</keyword>
<organism evidence="3 4">
    <name type="scientific">Zeaxanthinibacter enoshimensis</name>
    <dbReference type="NCBI Taxonomy" id="392009"/>
    <lineage>
        <taxon>Bacteria</taxon>
        <taxon>Pseudomonadati</taxon>
        <taxon>Bacteroidota</taxon>
        <taxon>Flavobacteriia</taxon>
        <taxon>Flavobacteriales</taxon>
        <taxon>Flavobacteriaceae</taxon>
        <taxon>Zeaxanthinibacter</taxon>
    </lineage>
</organism>